<gene>
    <name evidence="1" type="ORF">EV138_3956</name>
</gene>
<organism evidence="1 2">
    <name type="scientific">Kribbella voronezhensis</name>
    <dbReference type="NCBI Taxonomy" id="2512212"/>
    <lineage>
        <taxon>Bacteria</taxon>
        <taxon>Bacillati</taxon>
        <taxon>Actinomycetota</taxon>
        <taxon>Actinomycetes</taxon>
        <taxon>Propionibacteriales</taxon>
        <taxon>Kribbellaceae</taxon>
        <taxon>Kribbella</taxon>
    </lineage>
</organism>
<dbReference type="OrthoDB" id="3821872at2"/>
<protein>
    <submittedName>
        <fullName evidence="1">Uncharacterized protein</fullName>
    </submittedName>
</protein>
<comment type="caution">
    <text evidence="1">The sequence shown here is derived from an EMBL/GenBank/DDBJ whole genome shotgun (WGS) entry which is preliminary data.</text>
</comment>
<evidence type="ECO:0000313" key="1">
    <source>
        <dbReference type="EMBL" id="TDU90370.1"/>
    </source>
</evidence>
<dbReference type="EMBL" id="SOCE01000001">
    <property type="protein sequence ID" value="TDU90370.1"/>
    <property type="molecule type" value="Genomic_DNA"/>
</dbReference>
<accession>A0A4R7TE01</accession>
<dbReference type="AlphaFoldDB" id="A0A4R7TE01"/>
<sequence length="176" mass="19147">MDTDLGTLVPSTFHRPGGVLDLFSGTPKFATVRANVAVLRAIVANGTTAAFFTVEGGRDPCSPWLSEYRERLAKAVGPWLEELSVPLTDAWAALATGERLRLRLNGVAAHRIALQRLTLRSNTALFALVVDSSREFEQCGETGLLADEVVRPRIAALTATMVALDNRFLEANPSWR</sequence>
<reference evidence="1 2" key="1">
    <citation type="submission" date="2019-03" db="EMBL/GenBank/DDBJ databases">
        <title>Genomic Encyclopedia of Type Strains, Phase III (KMG-III): the genomes of soil and plant-associated and newly described type strains.</title>
        <authorList>
            <person name="Whitman W."/>
        </authorList>
    </citation>
    <scope>NUCLEOTIDE SEQUENCE [LARGE SCALE GENOMIC DNA]</scope>
    <source>
        <strain evidence="1 2">VKM Ac-2575</strain>
    </source>
</reference>
<proteinExistence type="predicted"/>
<dbReference type="Proteomes" id="UP000295151">
    <property type="component" value="Unassembled WGS sequence"/>
</dbReference>
<name>A0A4R7TE01_9ACTN</name>
<dbReference type="RefSeq" id="WP_133980286.1">
    <property type="nucleotide sequence ID" value="NZ_SOCE01000001.1"/>
</dbReference>
<evidence type="ECO:0000313" key="2">
    <source>
        <dbReference type="Proteomes" id="UP000295151"/>
    </source>
</evidence>
<keyword evidence="2" id="KW-1185">Reference proteome</keyword>